<dbReference type="OrthoDB" id="2293521at2"/>
<evidence type="ECO:0000259" key="2">
    <source>
        <dbReference type="Pfam" id="PF03795"/>
    </source>
</evidence>
<dbReference type="SUPFAM" id="SSF54909">
    <property type="entry name" value="Dimeric alpha+beta barrel"/>
    <property type="match status" value="1"/>
</dbReference>
<organism evidence="3 4">
    <name type="scientific">Acetobacter vaccinii</name>
    <dbReference type="NCBI Taxonomy" id="2592655"/>
    <lineage>
        <taxon>Bacteria</taxon>
        <taxon>Pseudomonadati</taxon>
        <taxon>Pseudomonadota</taxon>
        <taxon>Alphaproteobacteria</taxon>
        <taxon>Acetobacterales</taxon>
        <taxon>Acetobacteraceae</taxon>
        <taxon>Acetobacter</taxon>
    </lineage>
</organism>
<reference evidence="3 4" key="1">
    <citation type="submission" date="2019-09" db="EMBL/GenBank/DDBJ databases">
        <title>Genome sequencing of strain KACC 21233.</title>
        <authorList>
            <person name="Heo J."/>
            <person name="Kim S.-J."/>
            <person name="Kim J.-S."/>
            <person name="Hong S.-B."/>
            <person name="Kwon S.-W."/>
        </authorList>
    </citation>
    <scope>NUCLEOTIDE SEQUENCE [LARGE SCALE GENOMIC DNA]</scope>
    <source>
        <strain evidence="3 4">KACC 21233</strain>
    </source>
</reference>
<evidence type="ECO:0000313" key="4">
    <source>
        <dbReference type="Proteomes" id="UP000324536"/>
    </source>
</evidence>
<dbReference type="AlphaFoldDB" id="A0A5C1YS33"/>
<feature type="domain" description="YCII-related" evidence="2">
    <location>
        <begin position="18"/>
        <end position="85"/>
    </location>
</feature>
<dbReference type="KEGG" id="acek:FLP30_08535"/>
<comment type="similarity">
    <text evidence="1">Belongs to the YciI family.</text>
</comment>
<gene>
    <name evidence="3" type="ORF">FLP30_08535</name>
</gene>
<dbReference type="Proteomes" id="UP000324536">
    <property type="component" value="Chromosome"/>
</dbReference>
<dbReference type="RefSeq" id="WP_149279443.1">
    <property type="nucleotide sequence ID" value="NZ_CP043506.1"/>
</dbReference>
<sequence length="110" mass="12135">MPVYLVRMDHPDGAGWGEHVRAHILYLQRLIQEGKLLASGPLRNTPLRSGFLIMKGDTMQQIEEMVANDPFAVQGLICALRIEEWDPLFGCLSDHATGELPPELAAGVSL</sequence>
<accession>A0A5C1YS33</accession>
<dbReference type="Gene3D" id="3.30.70.1060">
    <property type="entry name" value="Dimeric alpha+beta barrel"/>
    <property type="match status" value="1"/>
</dbReference>
<dbReference type="Pfam" id="PF03795">
    <property type="entry name" value="YCII"/>
    <property type="match status" value="1"/>
</dbReference>
<dbReference type="EMBL" id="CP043506">
    <property type="protein sequence ID" value="QEO17767.1"/>
    <property type="molecule type" value="Genomic_DNA"/>
</dbReference>
<keyword evidence="4" id="KW-1185">Reference proteome</keyword>
<evidence type="ECO:0000313" key="3">
    <source>
        <dbReference type="EMBL" id="QEO17767.1"/>
    </source>
</evidence>
<dbReference type="InterPro" id="IPR005545">
    <property type="entry name" value="YCII"/>
</dbReference>
<dbReference type="InterPro" id="IPR011008">
    <property type="entry name" value="Dimeric_a/b-barrel"/>
</dbReference>
<name>A0A5C1YS33_9PROT</name>
<evidence type="ECO:0000256" key="1">
    <source>
        <dbReference type="ARBA" id="ARBA00007689"/>
    </source>
</evidence>
<proteinExistence type="inferred from homology"/>
<protein>
    <recommendedName>
        <fullName evidence="2">YCII-related domain-containing protein</fullName>
    </recommendedName>
</protein>